<accession>U5DLW5</accession>
<gene>
    <name evidence="1" type="ORF">KR51_00006450</name>
</gene>
<reference evidence="1 2" key="1">
    <citation type="submission" date="2013-05" db="EMBL/GenBank/DDBJ databases">
        <title>Draft genome sequence of Rubidibacter lacunae KORDI 51-2.</title>
        <authorList>
            <person name="Choi D.H."/>
            <person name="Noh J.H."/>
            <person name="Kwon K.-K."/>
            <person name="Lee J.-H."/>
            <person name="Ryu J.-Y."/>
        </authorList>
    </citation>
    <scope>NUCLEOTIDE SEQUENCE [LARGE SCALE GENOMIC DNA]</scope>
    <source>
        <strain evidence="1 2">KORDI 51-2</strain>
    </source>
</reference>
<name>U5DLW5_9CHRO</name>
<dbReference type="EMBL" id="ASSJ01000012">
    <property type="protein sequence ID" value="ERN42651.1"/>
    <property type="molecule type" value="Genomic_DNA"/>
</dbReference>
<organism evidence="1 2">
    <name type="scientific">Rubidibacter lacunae KORDI 51-2</name>
    <dbReference type="NCBI Taxonomy" id="582515"/>
    <lineage>
        <taxon>Bacteria</taxon>
        <taxon>Bacillati</taxon>
        <taxon>Cyanobacteriota</taxon>
        <taxon>Cyanophyceae</taxon>
        <taxon>Oscillatoriophycideae</taxon>
        <taxon>Chroococcales</taxon>
        <taxon>Aphanothecaceae</taxon>
        <taxon>Rubidibacter</taxon>
    </lineage>
</organism>
<evidence type="ECO:0000313" key="2">
    <source>
        <dbReference type="Proteomes" id="UP000016960"/>
    </source>
</evidence>
<keyword evidence="2" id="KW-1185">Reference proteome</keyword>
<comment type="caution">
    <text evidence="1">The sequence shown here is derived from an EMBL/GenBank/DDBJ whole genome shotgun (WGS) entry which is preliminary data.</text>
</comment>
<protein>
    <submittedName>
        <fullName evidence="1">Uncharacterized protein</fullName>
    </submittedName>
</protein>
<sequence length="62" mass="7370">MTMLRRHLLAQFLTPDSTGRRPEPIVIVDFTTCTKEVRLKHFCRLLHYFHDCFGLYGVVLYL</sequence>
<proteinExistence type="predicted"/>
<dbReference type="AlphaFoldDB" id="U5DLW5"/>
<evidence type="ECO:0000313" key="1">
    <source>
        <dbReference type="EMBL" id="ERN42651.1"/>
    </source>
</evidence>
<dbReference type="Proteomes" id="UP000016960">
    <property type="component" value="Unassembled WGS sequence"/>
</dbReference>
<dbReference type="InParanoid" id="U5DLW5"/>